<evidence type="ECO:0000256" key="2">
    <source>
        <dbReference type="ARBA" id="ARBA00022723"/>
    </source>
</evidence>
<reference evidence="4 5" key="1">
    <citation type="submission" date="2024-09" db="EMBL/GenBank/DDBJ databases">
        <authorList>
            <person name="Lee S.D."/>
        </authorList>
    </citation>
    <scope>NUCLEOTIDE SEQUENCE [LARGE SCALE GENOMIC DNA]</scope>
    <source>
        <strain evidence="4 5">N8-3</strain>
    </source>
</reference>
<evidence type="ECO:0000313" key="5">
    <source>
        <dbReference type="Proteomes" id="UP001592531"/>
    </source>
</evidence>
<dbReference type="CDD" id="cd19165">
    <property type="entry name" value="HemeO"/>
    <property type="match status" value="1"/>
</dbReference>
<accession>A0ABV6VXL3</accession>
<dbReference type="Proteomes" id="UP001592531">
    <property type="component" value="Unassembled WGS sequence"/>
</dbReference>
<dbReference type="PANTHER" id="PTHR10720:SF0">
    <property type="entry name" value="HEME OXYGENASE"/>
    <property type="match status" value="1"/>
</dbReference>
<protein>
    <submittedName>
        <fullName evidence="4">Heme oxygenase (Biliverdin-producing)</fullName>
    </submittedName>
</protein>
<dbReference type="RefSeq" id="WP_380537102.1">
    <property type="nucleotide sequence ID" value="NZ_JBHFAB010000011.1"/>
</dbReference>
<dbReference type="PRINTS" id="PR00088">
    <property type="entry name" value="HAEMOXYGNASE"/>
</dbReference>
<organism evidence="4 5">
    <name type="scientific">Streptacidiphilus cavernicola</name>
    <dbReference type="NCBI Taxonomy" id="3342716"/>
    <lineage>
        <taxon>Bacteria</taxon>
        <taxon>Bacillati</taxon>
        <taxon>Actinomycetota</taxon>
        <taxon>Actinomycetes</taxon>
        <taxon>Kitasatosporales</taxon>
        <taxon>Streptomycetaceae</taxon>
        <taxon>Streptacidiphilus</taxon>
    </lineage>
</organism>
<keyword evidence="3" id="KW-0408">Iron</keyword>
<gene>
    <name evidence="4" type="ORF">ACEZDE_16940</name>
</gene>
<dbReference type="PIRSF" id="PIRSF000343">
    <property type="entry name" value="Haem_Oase"/>
    <property type="match status" value="1"/>
</dbReference>
<keyword evidence="2" id="KW-0479">Metal-binding</keyword>
<dbReference type="SUPFAM" id="SSF48613">
    <property type="entry name" value="Heme oxygenase-like"/>
    <property type="match status" value="1"/>
</dbReference>
<keyword evidence="5" id="KW-1185">Reference proteome</keyword>
<dbReference type="Gene3D" id="1.20.910.10">
    <property type="entry name" value="Heme oxygenase-like"/>
    <property type="match status" value="1"/>
</dbReference>
<evidence type="ECO:0000313" key="4">
    <source>
        <dbReference type="EMBL" id="MFC1418311.1"/>
    </source>
</evidence>
<dbReference type="InterPro" id="IPR016053">
    <property type="entry name" value="Haem_Oase-like"/>
</dbReference>
<dbReference type="EMBL" id="JBHFAB010000011">
    <property type="protein sequence ID" value="MFC1418311.1"/>
    <property type="molecule type" value="Genomic_DNA"/>
</dbReference>
<dbReference type="PANTHER" id="PTHR10720">
    <property type="entry name" value="HEME OXYGENASE"/>
    <property type="match status" value="1"/>
</dbReference>
<evidence type="ECO:0000256" key="3">
    <source>
        <dbReference type="ARBA" id="ARBA00023004"/>
    </source>
</evidence>
<evidence type="ECO:0000256" key="1">
    <source>
        <dbReference type="ARBA" id="ARBA00022617"/>
    </source>
</evidence>
<dbReference type="Pfam" id="PF01126">
    <property type="entry name" value="Heme_oxygenase"/>
    <property type="match status" value="1"/>
</dbReference>
<comment type="caution">
    <text evidence="4">The sequence shown here is derived from an EMBL/GenBank/DDBJ whole genome shotgun (WGS) entry which is preliminary data.</text>
</comment>
<proteinExistence type="predicted"/>
<name>A0ABV6VXL3_9ACTN</name>
<dbReference type="InterPro" id="IPR002051">
    <property type="entry name" value="Haem_Oase"/>
</dbReference>
<dbReference type="InterPro" id="IPR016084">
    <property type="entry name" value="Haem_Oase-like_multi-hlx"/>
</dbReference>
<sequence length="230" mass="25320">MTPHQAHPPSDRPASGFAALLRAASAEEHREAEQSAFMADLLGGRLGVEAYADLAGQLWFVYRELEAAGAALADHPVVGPFVDRALLRTAALQRDLRHLHGQDWRRALSPLPATEAYAARLREVAAQWPAGFLAHHYTRYLGDLSGGQIIRGVAEKTWGFERRGDGVRFYVFEQIGNPAAFKRDYRAGLDAAGEALGALEQRRVAEECRLAFRLNTALFRDLGGRYPLSA</sequence>
<keyword evidence="1" id="KW-0349">Heme</keyword>